<dbReference type="SUPFAM" id="SSF52833">
    <property type="entry name" value="Thioredoxin-like"/>
    <property type="match status" value="1"/>
</dbReference>
<proteinExistence type="predicted"/>
<dbReference type="Pfam" id="PF06764">
    <property type="entry name" value="DUF1223"/>
    <property type="match status" value="1"/>
</dbReference>
<protein>
    <recommendedName>
        <fullName evidence="4">DUF1223 domain-containing protein</fullName>
    </recommendedName>
</protein>
<comment type="caution">
    <text evidence="2">The sequence shown here is derived from an EMBL/GenBank/DDBJ whole genome shotgun (WGS) entry which is preliminary data.</text>
</comment>
<dbReference type="InterPro" id="IPR036249">
    <property type="entry name" value="Thioredoxin-like_sf"/>
</dbReference>
<evidence type="ECO:0000256" key="1">
    <source>
        <dbReference type="SAM" id="SignalP"/>
    </source>
</evidence>
<dbReference type="PANTHER" id="PTHR36057:SF1">
    <property type="entry name" value="LIPOPROTEIN LIPID ATTACHMENT SITE-LIKE PROTEIN, PUTATIVE (DUF1223)-RELATED"/>
    <property type="match status" value="1"/>
</dbReference>
<gene>
    <name evidence="2" type="ORF">GCM10007859_11940</name>
</gene>
<dbReference type="PANTHER" id="PTHR36057">
    <property type="match status" value="1"/>
</dbReference>
<reference evidence="3" key="1">
    <citation type="journal article" date="2019" name="Int. J. Syst. Evol. Microbiol.">
        <title>The Global Catalogue of Microorganisms (GCM) 10K type strain sequencing project: providing services to taxonomists for standard genome sequencing and annotation.</title>
        <authorList>
            <consortium name="The Broad Institute Genomics Platform"/>
            <consortium name="The Broad Institute Genome Sequencing Center for Infectious Disease"/>
            <person name="Wu L."/>
            <person name="Ma J."/>
        </authorList>
    </citation>
    <scope>NUCLEOTIDE SEQUENCE [LARGE SCALE GENOMIC DNA]</scope>
    <source>
        <strain evidence="3">NBRC 110107</strain>
    </source>
</reference>
<keyword evidence="1" id="KW-0732">Signal</keyword>
<dbReference type="Proteomes" id="UP001156921">
    <property type="component" value="Unassembled WGS sequence"/>
</dbReference>
<feature type="chain" id="PRO_5047361189" description="DUF1223 domain-containing protein" evidence="1">
    <location>
        <begin position="46"/>
        <end position="265"/>
    </location>
</feature>
<evidence type="ECO:0000313" key="2">
    <source>
        <dbReference type="EMBL" id="GLS01183.1"/>
    </source>
</evidence>
<dbReference type="EMBL" id="BSOY01000020">
    <property type="protein sequence ID" value="GLS01183.1"/>
    <property type="molecule type" value="Genomic_DNA"/>
</dbReference>
<evidence type="ECO:0008006" key="4">
    <source>
        <dbReference type="Google" id="ProtNLM"/>
    </source>
</evidence>
<dbReference type="InterPro" id="IPR010634">
    <property type="entry name" value="DUF1223"/>
</dbReference>
<evidence type="ECO:0000313" key="3">
    <source>
        <dbReference type="Proteomes" id="UP001156921"/>
    </source>
</evidence>
<feature type="signal peptide" evidence="1">
    <location>
        <begin position="1"/>
        <end position="45"/>
    </location>
</feature>
<name>A0ABQ6BGP2_9CAUL</name>
<accession>A0ABQ6BGP2</accession>
<sequence length="265" mass="28066">MSGAFSPPVINLSAMRARGWIIPAAALAAALVAAGSVAQPSSARAARETAPPSEPVVIELFTAQGCAGCPEANARFESVAGEPGVIALTYAVDYWDYLGWEDTFARPEFAQRQRAYRKPLRLRDVATPQVVIDGRRQVVGAQAPALQSAIDEEAARRVFPPEIEFRAGGDRVGVGSGRAPAGGAEVVAVTFTPGPQEVVIARGDNRGRTVRHMNVVRSVRTLGEWTGRPALYALPGAREPGQAVAILVQAKDDRRILNGAVLAPR</sequence>
<keyword evidence="3" id="KW-1185">Reference proteome</keyword>
<organism evidence="2 3">
    <name type="scientific">Brevundimonas denitrificans</name>
    <dbReference type="NCBI Taxonomy" id="1443434"/>
    <lineage>
        <taxon>Bacteria</taxon>
        <taxon>Pseudomonadati</taxon>
        <taxon>Pseudomonadota</taxon>
        <taxon>Alphaproteobacteria</taxon>
        <taxon>Caulobacterales</taxon>
        <taxon>Caulobacteraceae</taxon>
        <taxon>Brevundimonas</taxon>
    </lineage>
</organism>